<dbReference type="GO" id="GO:0005615">
    <property type="term" value="C:extracellular space"/>
    <property type="evidence" value="ECO:0007669"/>
    <property type="project" value="TreeGrafter"/>
</dbReference>
<keyword evidence="1" id="KW-0812">Transmembrane</keyword>
<sequence length="672" mass="78644">MIQFLRKAIMCPVKYSTRVFKVLRGGNASISVHNWNKRRIKTTLFILFTVILLILMNSYIQPVRFIFVHQSINSTCLLPDIDPFDKSVMQYIWHPKPIVCEPSPSIVYIDKMGKLQLNRSEISNKNNHFDCFYRLIKRSGDNDVTLSQEVKFLRPVYIPSDYVNVKCFADQRLLYDIVLHNVDFKTVRKNKEILNENDKCLSVLIFGLDSVSRLAAERKLPKAMNLIKKLNGYNFKGYTSIAAITYPNLMASLTGKTAYSNELPKLNPRKEFTDKYPFIWKNFSQKGYVTMFSEDFPEISMFNYMQKGFKDSPVDHYLRPYYIARKKLHPVQSNLDQVFMFLEDKDIKMKKYSSLCYKSRPKHAIHIDHYKNFVSTYKGYRKFGLSWLTEIGHDYMNFLEHADDDIEQMIQYFYNEGLFKNTIFILFGDHGPRTDEIRNTAIGRIEERMPLLSIIIPEQIKNKYPHIHTNLQDNENKLTSPFDLHETFVDILNENFTLSEKVMTRPYPRGISLLRKIPKDRSCSDAAIAEHFCACYTSHNVSVNSRMIDIGKFIVNSINIKLEQFKDKCSTLSLFQVKEAQEIKTGLEYREDFSRKTLLNLFYQPEVESEQRFVVLIETIPGHSLFEGTVSSKNNELTLLGDVSRTNRYNNQSHCISYKTLKHLCYCKNLIL</sequence>
<name>A0A8B6CUQ1_MYTGA</name>
<reference evidence="2" key="1">
    <citation type="submission" date="2018-11" db="EMBL/GenBank/DDBJ databases">
        <authorList>
            <person name="Alioto T."/>
            <person name="Alioto T."/>
        </authorList>
    </citation>
    <scope>NUCLEOTIDE SEQUENCE</scope>
</reference>
<keyword evidence="1" id="KW-1133">Transmembrane helix</keyword>
<dbReference type="InterPro" id="IPR004245">
    <property type="entry name" value="DUF229"/>
</dbReference>
<evidence type="ECO:0000313" key="2">
    <source>
        <dbReference type="EMBL" id="VDI10388.1"/>
    </source>
</evidence>
<comment type="caution">
    <text evidence="2">The sequence shown here is derived from an EMBL/GenBank/DDBJ whole genome shotgun (WGS) entry which is preliminary data.</text>
</comment>
<evidence type="ECO:0000256" key="1">
    <source>
        <dbReference type="SAM" id="Phobius"/>
    </source>
</evidence>
<dbReference type="PANTHER" id="PTHR10974:SF1">
    <property type="entry name" value="FI08016P-RELATED"/>
    <property type="match status" value="1"/>
</dbReference>
<proteinExistence type="predicted"/>
<dbReference type="Pfam" id="PF02995">
    <property type="entry name" value="DUF229"/>
    <property type="match status" value="1"/>
</dbReference>
<dbReference type="SUPFAM" id="SSF53649">
    <property type="entry name" value="Alkaline phosphatase-like"/>
    <property type="match status" value="1"/>
</dbReference>
<evidence type="ECO:0000313" key="3">
    <source>
        <dbReference type="Proteomes" id="UP000596742"/>
    </source>
</evidence>
<organism evidence="2 3">
    <name type="scientific">Mytilus galloprovincialis</name>
    <name type="common">Mediterranean mussel</name>
    <dbReference type="NCBI Taxonomy" id="29158"/>
    <lineage>
        <taxon>Eukaryota</taxon>
        <taxon>Metazoa</taxon>
        <taxon>Spiralia</taxon>
        <taxon>Lophotrochozoa</taxon>
        <taxon>Mollusca</taxon>
        <taxon>Bivalvia</taxon>
        <taxon>Autobranchia</taxon>
        <taxon>Pteriomorphia</taxon>
        <taxon>Mytilida</taxon>
        <taxon>Mytiloidea</taxon>
        <taxon>Mytilidae</taxon>
        <taxon>Mytilinae</taxon>
        <taxon>Mytilus</taxon>
    </lineage>
</organism>
<feature type="transmembrane region" description="Helical" evidence="1">
    <location>
        <begin position="43"/>
        <end position="60"/>
    </location>
</feature>
<keyword evidence="3" id="KW-1185">Reference proteome</keyword>
<dbReference type="AlphaFoldDB" id="A0A8B6CUQ1"/>
<dbReference type="FunFam" id="3.40.720.10:FF:000017">
    <property type="entry name" value="Predicted protein"/>
    <property type="match status" value="1"/>
</dbReference>
<gene>
    <name evidence="2" type="ORF">MGAL_10B019738</name>
</gene>
<dbReference type="OrthoDB" id="413313at2759"/>
<dbReference type="CDD" id="cd16021">
    <property type="entry name" value="ALP_like"/>
    <property type="match status" value="1"/>
</dbReference>
<dbReference type="PANTHER" id="PTHR10974">
    <property type="entry name" value="FI08016P-RELATED"/>
    <property type="match status" value="1"/>
</dbReference>
<dbReference type="Gene3D" id="3.40.720.10">
    <property type="entry name" value="Alkaline Phosphatase, subunit A"/>
    <property type="match status" value="1"/>
</dbReference>
<protein>
    <submittedName>
        <fullName evidence="2">Uncharacterized protein</fullName>
    </submittedName>
</protein>
<dbReference type="EMBL" id="UYJE01002403">
    <property type="protein sequence ID" value="VDI10388.1"/>
    <property type="molecule type" value="Genomic_DNA"/>
</dbReference>
<dbReference type="InterPro" id="IPR017850">
    <property type="entry name" value="Alkaline_phosphatase_core_sf"/>
</dbReference>
<dbReference type="Proteomes" id="UP000596742">
    <property type="component" value="Unassembled WGS sequence"/>
</dbReference>
<accession>A0A8B6CUQ1</accession>
<keyword evidence="1" id="KW-0472">Membrane</keyword>